<evidence type="ECO:0000256" key="11">
    <source>
        <dbReference type="ARBA" id="ARBA00022927"/>
    </source>
</evidence>
<dbReference type="Pfam" id="PF11886">
    <property type="entry name" value="TOC159_MAD"/>
    <property type="match status" value="1"/>
</dbReference>
<feature type="compositionally biased region" description="Basic and acidic residues" evidence="17">
    <location>
        <begin position="220"/>
        <end position="256"/>
    </location>
</feature>
<feature type="region of interest" description="Disordered" evidence="17">
    <location>
        <begin position="193"/>
        <end position="273"/>
    </location>
</feature>
<dbReference type="EMBL" id="AWWV01015150">
    <property type="protein sequence ID" value="OMO53666.1"/>
    <property type="molecule type" value="Genomic_DNA"/>
</dbReference>
<proteinExistence type="inferred from homology"/>
<comment type="caution">
    <text evidence="19">The sequence shown here is derived from an EMBL/GenBank/DDBJ whole genome shotgun (WGS) entry which is preliminary data.</text>
</comment>
<keyword evidence="8" id="KW-0378">Hydrolase</keyword>
<name>A0A1R3G6I2_COCAP</name>
<feature type="region of interest" description="Disordered" evidence="17">
    <location>
        <begin position="433"/>
        <end position="476"/>
    </location>
</feature>
<feature type="compositionally biased region" description="Polar residues" evidence="17">
    <location>
        <begin position="29"/>
        <end position="45"/>
    </location>
</feature>
<sequence length="1192" mass="129873">MDSSSSTIAATGSLPIRAPLTADSDSEYETGSTVGGSSLNSFDNNSEVGSESEEFLSGEEFENGAEPERRDPDGGKVEEKNGFNQNFKIYVPNKDTNDEIDGLESSTDDEVVLEDGSNSKPSVPIAQLSRDDEEFAEVLSDEEIVTEVEDGGFSGVVKVPSAVESSPRIKVALGVEEKGESLGLRNSAVVVAESENGGMEDSVEPGSEGGKNDTVMGISKLDEDGKDSPAKMEIIDEGRIESRHGDEGDNVNEEKSLVMGNDANHASQPVLESGNVDVIESGAVDQGSETKIDSRAELDEVLAATRNESNEYDHDIMIADAENDDLSTVSELNPEAEDIGNDVSDKVRLSDEDLVQLIFGSSETTKHVPSEAEHGMSPTSLLKVDSEDQLETAHQQVAIDSADEVEAEGEHDIKELFDSAALAALLKAAAGAESDGGPRVFSLERPARSGSSFHPSRVAPASHTVHDVSKSKDNISDEEKKRLEKLQLIRVKFLRLVKRLGHSPTDPMVAQVLYRLALAFGSLSSQEFTLESARIAAMQLEDEGKDDLDFSLNIVVLGKTGVGKSASINSIFREQKTRIDAFEPATTAVKEIVGTVDGVKMRILDTPGLKSPMAEEATNRKLLASTKRFVRKFPPDVVLYVDRLDTHERDLTDFLLLKSLTDILGSSIWQNAIVTLTHATSASPNGALGEPLSYEVFVAQRSHVVHRAISQAVGDLRLMNPSMMNPVALVENHPSCERDRNGESLLPNGQSWRSQLLLLCYSVKILSEATSLSKSQGQYDHQKLFGFRLRSPPLPYLLSSLLQSRPHPKLPTDQAGEDLDLDMELGDSASSDEDEYDQLPPFKPLRKSQVAKLSKEQRKAYYEEYDYRVKLLQKKQWREEVKRVREIKKKGKEADNNLAYVGDAEDVDEAEPATVSVPLPDMVLPPSFDGDNPTYRYRFLDTASDIVMRPVLDSQVWDHDIGYDGVSLERSLAIAGYLPGAFAVQITKDKTEFNIHFDSSVCAKHGENISTMAGFDIQNVGKQLAYIFRAETKFKNIKMNQTTAGLSVTFLGENVATGLKIEDQIAVGKRLVLAGSAGAMTSQGEAAYGANMEIRLKDKDFPIEQNQTTLGLSLVKWRRDLGLMANLQSQFSIGCGSSMAVRVGLNNKQSGQINLKVSSSDQLHIALASLLPIAASILRMIYPGSVSKSSPY</sequence>
<dbReference type="GO" id="GO:0015031">
    <property type="term" value="P:protein transport"/>
    <property type="evidence" value="ECO:0007669"/>
    <property type="project" value="UniProtKB-KW"/>
</dbReference>
<keyword evidence="6" id="KW-0479">Metal-binding</keyword>
<keyword evidence="5" id="KW-0812">Transmembrane</keyword>
<dbReference type="InterPro" id="IPR024283">
    <property type="entry name" value="TOC159_MAD"/>
</dbReference>
<keyword evidence="11" id="KW-0653">Protein transport</keyword>
<evidence type="ECO:0000256" key="6">
    <source>
        <dbReference type="ARBA" id="ARBA00022723"/>
    </source>
</evidence>
<evidence type="ECO:0000313" key="19">
    <source>
        <dbReference type="EMBL" id="OMO53666.1"/>
    </source>
</evidence>
<evidence type="ECO:0000256" key="9">
    <source>
        <dbReference type="ARBA" id="ARBA00022805"/>
    </source>
</evidence>
<evidence type="ECO:0000256" key="2">
    <source>
        <dbReference type="ARBA" id="ARBA00022448"/>
    </source>
</evidence>
<accession>A0A1R3G6I2</accession>
<keyword evidence="2" id="KW-0813">Transport</keyword>
<feature type="region of interest" description="Disordered" evidence="17">
    <location>
        <begin position="1"/>
        <end position="106"/>
    </location>
</feature>
<dbReference type="OMA" id="PEIHNAD"/>
<feature type="domain" description="AIG1-type G" evidence="18">
    <location>
        <begin position="549"/>
        <end position="783"/>
    </location>
</feature>
<dbReference type="InterPro" id="IPR006703">
    <property type="entry name" value="G_AIG1"/>
</dbReference>
<keyword evidence="14" id="KW-0472">Membrane</keyword>
<keyword evidence="4" id="KW-0934">Plastid</keyword>
<evidence type="ECO:0000256" key="4">
    <source>
        <dbReference type="ARBA" id="ARBA00022640"/>
    </source>
</evidence>
<dbReference type="Gramene" id="OMO53666">
    <property type="protein sequence ID" value="OMO53666"/>
    <property type="gene ID" value="CCACVL1_28464"/>
</dbReference>
<dbReference type="NCBIfam" id="TIGR00993">
    <property type="entry name" value="3a0901s04IAP86"/>
    <property type="match status" value="1"/>
</dbReference>
<keyword evidence="3" id="KW-0150">Chloroplast</keyword>
<keyword evidence="9" id="KW-1002">Plastid outer membrane</keyword>
<feature type="compositionally biased region" description="Basic and acidic residues" evidence="17">
    <location>
        <begin position="66"/>
        <end position="81"/>
    </location>
</feature>
<evidence type="ECO:0000256" key="14">
    <source>
        <dbReference type="ARBA" id="ARBA00023136"/>
    </source>
</evidence>
<keyword evidence="7" id="KW-0547">Nucleotide-binding</keyword>
<feature type="compositionally biased region" description="Polar residues" evidence="17">
    <location>
        <begin position="1"/>
        <end position="10"/>
    </location>
</feature>
<evidence type="ECO:0000256" key="13">
    <source>
        <dbReference type="ARBA" id="ARBA00023134"/>
    </source>
</evidence>
<dbReference type="InterPro" id="IPR005690">
    <property type="entry name" value="Toc86_159"/>
</dbReference>
<evidence type="ECO:0000256" key="1">
    <source>
        <dbReference type="ARBA" id="ARBA00001946"/>
    </source>
</evidence>
<dbReference type="GO" id="GO:0009707">
    <property type="term" value="C:chloroplast outer membrane"/>
    <property type="evidence" value="ECO:0007669"/>
    <property type="project" value="UniProtKB-SubCell"/>
</dbReference>
<dbReference type="GO" id="GO:0045036">
    <property type="term" value="P:protein targeting to chloroplast"/>
    <property type="evidence" value="ECO:0007669"/>
    <property type="project" value="InterPro"/>
</dbReference>
<evidence type="ECO:0000256" key="7">
    <source>
        <dbReference type="ARBA" id="ARBA00022741"/>
    </source>
</evidence>
<evidence type="ECO:0000256" key="12">
    <source>
        <dbReference type="ARBA" id="ARBA00022989"/>
    </source>
</evidence>
<comment type="similarity">
    <text evidence="16">Belongs to the TRAFAC class TrmE-Era-EngA-EngB-Septin-like GTPase superfamily. AIG1/Toc34/Toc159-like paraseptin GTPase family. TOC159 subfamily.</text>
</comment>
<feature type="compositionally biased region" description="Acidic residues" evidence="17">
    <location>
        <begin position="50"/>
        <end position="65"/>
    </location>
</feature>
<organism evidence="19 20">
    <name type="scientific">Corchorus capsularis</name>
    <name type="common">Jute</name>
    <dbReference type="NCBI Taxonomy" id="210143"/>
    <lineage>
        <taxon>Eukaryota</taxon>
        <taxon>Viridiplantae</taxon>
        <taxon>Streptophyta</taxon>
        <taxon>Embryophyta</taxon>
        <taxon>Tracheophyta</taxon>
        <taxon>Spermatophyta</taxon>
        <taxon>Magnoliopsida</taxon>
        <taxon>eudicotyledons</taxon>
        <taxon>Gunneridae</taxon>
        <taxon>Pentapetalae</taxon>
        <taxon>rosids</taxon>
        <taxon>malvids</taxon>
        <taxon>Malvales</taxon>
        <taxon>Malvaceae</taxon>
        <taxon>Grewioideae</taxon>
        <taxon>Apeibeae</taxon>
        <taxon>Corchorus</taxon>
    </lineage>
</organism>
<dbReference type="GO" id="GO:0046872">
    <property type="term" value="F:metal ion binding"/>
    <property type="evidence" value="ECO:0007669"/>
    <property type="project" value="UniProtKB-KW"/>
</dbReference>
<evidence type="ECO:0000256" key="5">
    <source>
        <dbReference type="ARBA" id="ARBA00022692"/>
    </source>
</evidence>
<dbReference type="OrthoDB" id="8954335at2759"/>
<evidence type="ECO:0000313" key="20">
    <source>
        <dbReference type="Proteomes" id="UP000188268"/>
    </source>
</evidence>
<dbReference type="SUPFAM" id="SSF52540">
    <property type="entry name" value="P-loop containing nucleoside triphosphate hydrolases"/>
    <property type="match status" value="1"/>
</dbReference>
<dbReference type="AlphaFoldDB" id="A0A1R3G6I2"/>
<dbReference type="PROSITE" id="PS51720">
    <property type="entry name" value="G_AIG1"/>
    <property type="match status" value="1"/>
</dbReference>
<dbReference type="FunFam" id="3.40.50.300:FF:000413">
    <property type="entry name" value="Translocase of chloroplast 120, chloroplastic"/>
    <property type="match status" value="1"/>
</dbReference>
<keyword evidence="12" id="KW-1133">Transmembrane helix</keyword>
<dbReference type="InterPro" id="IPR027417">
    <property type="entry name" value="P-loop_NTPase"/>
</dbReference>
<evidence type="ECO:0000259" key="18">
    <source>
        <dbReference type="PROSITE" id="PS51720"/>
    </source>
</evidence>
<dbReference type="Proteomes" id="UP000188268">
    <property type="component" value="Unassembled WGS sequence"/>
</dbReference>
<dbReference type="PANTHER" id="PTHR10903">
    <property type="entry name" value="GTPASE, IMAP FAMILY MEMBER-RELATED"/>
    <property type="match status" value="1"/>
</dbReference>
<protein>
    <submittedName>
        <fullName evidence="19">Translocon at the outer envelope membrane of chloroplast</fullName>
    </submittedName>
</protein>
<evidence type="ECO:0000256" key="15">
    <source>
        <dbReference type="ARBA" id="ARBA00023766"/>
    </source>
</evidence>
<evidence type="ECO:0000256" key="16">
    <source>
        <dbReference type="ARBA" id="ARBA00023775"/>
    </source>
</evidence>
<dbReference type="Gene3D" id="3.40.50.300">
    <property type="entry name" value="P-loop containing nucleotide triphosphate hydrolases"/>
    <property type="match status" value="1"/>
</dbReference>
<comment type="cofactor">
    <cofactor evidence="1">
        <name>Mg(2+)</name>
        <dbReference type="ChEBI" id="CHEBI:18420"/>
    </cofactor>
</comment>
<dbReference type="GO" id="GO:0005525">
    <property type="term" value="F:GTP binding"/>
    <property type="evidence" value="ECO:0007669"/>
    <property type="project" value="UniProtKB-KW"/>
</dbReference>
<dbReference type="PANTHER" id="PTHR10903:SF127">
    <property type="entry name" value="TRANSLOCASE OF CHLOROPLAST 159, CHLOROPLASTIC-LIKE"/>
    <property type="match status" value="1"/>
</dbReference>
<keyword evidence="13" id="KW-0342">GTP-binding</keyword>
<dbReference type="STRING" id="210143.A0A1R3G6I2"/>
<keyword evidence="10" id="KW-0460">Magnesium</keyword>
<evidence type="ECO:0000256" key="17">
    <source>
        <dbReference type="SAM" id="MobiDB-lite"/>
    </source>
</evidence>
<dbReference type="GO" id="GO:0003924">
    <property type="term" value="F:GTPase activity"/>
    <property type="evidence" value="ECO:0007669"/>
    <property type="project" value="InterPro"/>
</dbReference>
<comment type="subcellular location">
    <subcellularLocation>
        <location evidence="15">Plastid</location>
        <location evidence="15">Chloroplast outer membrane</location>
        <topology evidence="15">Single-pass membrane protein</topology>
    </subcellularLocation>
</comment>
<reference evidence="19 20" key="1">
    <citation type="submission" date="2013-09" db="EMBL/GenBank/DDBJ databases">
        <title>Corchorus capsularis genome sequencing.</title>
        <authorList>
            <person name="Alam M."/>
            <person name="Haque M.S."/>
            <person name="Islam M.S."/>
            <person name="Emdad E.M."/>
            <person name="Islam M.M."/>
            <person name="Ahmed B."/>
            <person name="Halim A."/>
            <person name="Hossen Q.M.M."/>
            <person name="Hossain M.Z."/>
            <person name="Ahmed R."/>
            <person name="Khan M.M."/>
            <person name="Islam R."/>
            <person name="Rashid M.M."/>
            <person name="Khan S.A."/>
            <person name="Rahman M.S."/>
            <person name="Alam M."/>
        </authorList>
    </citation>
    <scope>NUCLEOTIDE SEQUENCE [LARGE SCALE GENOMIC DNA]</scope>
    <source>
        <strain evidence="20">cv. CVL-1</strain>
        <tissue evidence="19">Whole seedling</tissue>
    </source>
</reference>
<evidence type="ECO:0000256" key="10">
    <source>
        <dbReference type="ARBA" id="ARBA00022842"/>
    </source>
</evidence>
<dbReference type="InterPro" id="IPR045058">
    <property type="entry name" value="GIMA/IAN/Toc"/>
</dbReference>
<feature type="compositionally biased region" description="Basic and acidic residues" evidence="17">
    <location>
        <begin position="464"/>
        <end position="476"/>
    </location>
</feature>
<keyword evidence="20" id="KW-1185">Reference proteome</keyword>
<gene>
    <name evidence="19" type="ORF">CCACVL1_28464</name>
</gene>
<evidence type="ECO:0000256" key="8">
    <source>
        <dbReference type="ARBA" id="ARBA00022801"/>
    </source>
</evidence>
<evidence type="ECO:0000256" key="3">
    <source>
        <dbReference type="ARBA" id="ARBA00022528"/>
    </source>
</evidence>
<dbReference type="Pfam" id="PF04548">
    <property type="entry name" value="AIG1"/>
    <property type="match status" value="1"/>
</dbReference>